<dbReference type="Proteomes" id="UP000799778">
    <property type="component" value="Unassembled WGS sequence"/>
</dbReference>
<dbReference type="OrthoDB" id="10261408at2759"/>
<gene>
    <name evidence="2" type="ORF">BU24DRAFT_422227</name>
</gene>
<sequence>MDFYASNSYSEVTGSDLIGRIYYMSRCHHLARGSSFSFVAAVGIGMGTSIRKQQRIRPPT</sequence>
<feature type="transmembrane region" description="Helical" evidence="1">
    <location>
        <begin position="30"/>
        <end position="50"/>
    </location>
</feature>
<keyword evidence="1" id="KW-1133">Transmembrane helix</keyword>
<keyword evidence="1" id="KW-0472">Membrane</keyword>
<dbReference type="GeneID" id="54285337"/>
<proteinExistence type="predicted"/>
<dbReference type="EMBL" id="ML978069">
    <property type="protein sequence ID" value="KAF2015917.1"/>
    <property type="molecule type" value="Genomic_DNA"/>
</dbReference>
<accession>A0A6A5XSX9</accession>
<reference evidence="2" key="1">
    <citation type="journal article" date="2020" name="Stud. Mycol.">
        <title>101 Dothideomycetes genomes: a test case for predicting lifestyles and emergence of pathogens.</title>
        <authorList>
            <person name="Haridas S."/>
            <person name="Albert R."/>
            <person name="Binder M."/>
            <person name="Bloem J."/>
            <person name="Labutti K."/>
            <person name="Salamov A."/>
            <person name="Andreopoulos B."/>
            <person name="Baker S."/>
            <person name="Barry K."/>
            <person name="Bills G."/>
            <person name="Bluhm B."/>
            <person name="Cannon C."/>
            <person name="Castanera R."/>
            <person name="Culley D."/>
            <person name="Daum C."/>
            <person name="Ezra D."/>
            <person name="Gonzalez J."/>
            <person name="Henrissat B."/>
            <person name="Kuo A."/>
            <person name="Liang C."/>
            <person name="Lipzen A."/>
            <person name="Lutzoni F."/>
            <person name="Magnuson J."/>
            <person name="Mondo S."/>
            <person name="Nolan M."/>
            <person name="Ohm R."/>
            <person name="Pangilinan J."/>
            <person name="Park H.-J."/>
            <person name="Ramirez L."/>
            <person name="Alfaro M."/>
            <person name="Sun H."/>
            <person name="Tritt A."/>
            <person name="Yoshinaga Y."/>
            <person name="Zwiers L.-H."/>
            <person name="Turgeon B."/>
            <person name="Goodwin S."/>
            <person name="Spatafora J."/>
            <person name="Crous P."/>
            <person name="Grigoriev I."/>
        </authorList>
    </citation>
    <scope>NUCLEOTIDE SEQUENCE</scope>
    <source>
        <strain evidence="2">CBS 175.79</strain>
    </source>
</reference>
<keyword evidence="1" id="KW-0812">Transmembrane</keyword>
<evidence type="ECO:0000256" key="1">
    <source>
        <dbReference type="SAM" id="Phobius"/>
    </source>
</evidence>
<dbReference type="RefSeq" id="XP_033384256.1">
    <property type="nucleotide sequence ID" value="XM_033527940.1"/>
</dbReference>
<name>A0A6A5XSX9_9PLEO</name>
<dbReference type="AlphaFoldDB" id="A0A6A5XSX9"/>
<keyword evidence="3" id="KW-1185">Reference proteome</keyword>
<evidence type="ECO:0000313" key="2">
    <source>
        <dbReference type="EMBL" id="KAF2015917.1"/>
    </source>
</evidence>
<evidence type="ECO:0000313" key="3">
    <source>
        <dbReference type="Proteomes" id="UP000799778"/>
    </source>
</evidence>
<protein>
    <submittedName>
        <fullName evidence="2">Uncharacterized protein</fullName>
    </submittedName>
</protein>
<organism evidence="2 3">
    <name type="scientific">Aaosphaeria arxii CBS 175.79</name>
    <dbReference type="NCBI Taxonomy" id="1450172"/>
    <lineage>
        <taxon>Eukaryota</taxon>
        <taxon>Fungi</taxon>
        <taxon>Dikarya</taxon>
        <taxon>Ascomycota</taxon>
        <taxon>Pezizomycotina</taxon>
        <taxon>Dothideomycetes</taxon>
        <taxon>Pleosporomycetidae</taxon>
        <taxon>Pleosporales</taxon>
        <taxon>Pleosporales incertae sedis</taxon>
        <taxon>Aaosphaeria</taxon>
    </lineage>
</organism>